<name>A0AAE3I0G4_9RALS</name>
<evidence type="ECO:0000313" key="1">
    <source>
        <dbReference type="EMBL" id="MCT7315085.1"/>
    </source>
</evidence>
<evidence type="ECO:0000313" key="2">
    <source>
        <dbReference type="Proteomes" id="UP001164374"/>
    </source>
</evidence>
<sequence length="47" mass="5161">MTAADWTLLDPTAMVRHPFSQIAYVDEVPNAIDAVWNAMAAGSERQV</sequence>
<reference evidence="1" key="1">
    <citation type="journal article" date="2023" name="Front. Microbiol.">
        <title>Ralstonia chuxiongensis sp. nov., Ralstonia mojiangensis sp. nov., and Ralstonia soli sp. nov., isolated from tobacco fields, are three novel species in the family Burkholderiaceae.</title>
        <authorList>
            <person name="Lu C.H."/>
            <person name="Zhang Y.Y."/>
            <person name="Jiang N."/>
            <person name="Chen W."/>
            <person name="Shao X."/>
            <person name="Zhao Z.M."/>
            <person name="Lu W.L."/>
            <person name="Hu X."/>
            <person name="Xi Y.X."/>
            <person name="Zou S.Y."/>
            <person name="Wei Q.J."/>
            <person name="Lin Z.L."/>
            <person name="Gong L."/>
            <person name="Gai X.T."/>
            <person name="Zhang L.Q."/>
            <person name="Li J.Y."/>
            <person name="Jin Y."/>
            <person name="Xia Z.Y."/>
        </authorList>
    </citation>
    <scope>NUCLEOTIDE SEQUENCE</scope>
    <source>
        <strain evidence="1">22TCCZM01-4</strain>
    </source>
</reference>
<dbReference type="AlphaFoldDB" id="A0AAE3I0G4"/>
<proteinExistence type="predicted"/>
<dbReference type="EMBL" id="JAOCQJ010000001">
    <property type="protein sequence ID" value="MCT7315085.1"/>
    <property type="molecule type" value="Genomic_DNA"/>
</dbReference>
<gene>
    <name evidence="1" type="ORF">N5I87_03650</name>
</gene>
<accession>A0AAE3I0G4</accession>
<reference evidence="1" key="2">
    <citation type="submission" date="2023-02" db="EMBL/GenBank/DDBJ databases">
        <authorList>
            <person name="Lu C.-H."/>
        </authorList>
    </citation>
    <scope>NUCLEOTIDE SEQUENCE</scope>
    <source>
        <strain evidence="1">22TCCZM01-4</strain>
    </source>
</reference>
<organism evidence="1 2">
    <name type="scientific">Ralstonia mojiangensis</name>
    <dbReference type="NCBI Taxonomy" id="2953895"/>
    <lineage>
        <taxon>Bacteria</taxon>
        <taxon>Pseudomonadati</taxon>
        <taxon>Pseudomonadota</taxon>
        <taxon>Betaproteobacteria</taxon>
        <taxon>Burkholderiales</taxon>
        <taxon>Burkholderiaceae</taxon>
        <taxon>Ralstonia</taxon>
    </lineage>
</organism>
<protein>
    <submittedName>
        <fullName evidence="1">Uncharacterized protein</fullName>
    </submittedName>
</protein>
<dbReference type="Proteomes" id="UP001164374">
    <property type="component" value="Unassembled WGS sequence"/>
</dbReference>
<comment type="caution">
    <text evidence="1">The sequence shown here is derived from an EMBL/GenBank/DDBJ whole genome shotgun (WGS) entry which is preliminary data.</text>
</comment>
<dbReference type="RefSeq" id="WP_260798505.1">
    <property type="nucleotide sequence ID" value="NZ_JAOCQJ010000001.1"/>
</dbReference>